<dbReference type="Proteomes" id="UP000095751">
    <property type="component" value="Unassembled WGS sequence"/>
</dbReference>
<feature type="region of interest" description="Disordered" evidence="1">
    <location>
        <begin position="1"/>
        <end position="23"/>
    </location>
</feature>
<organism evidence="3 4">
    <name type="scientific">Fragilariopsis cylindrus CCMP1102</name>
    <dbReference type="NCBI Taxonomy" id="635003"/>
    <lineage>
        <taxon>Eukaryota</taxon>
        <taxon>Sar</taxon>
        <taxon>Stramenopiles</taxon>
        <taxon>Ochrophyta</taxon>
        <taxon>Bacillariophyta</taxon>
        <taxon>Bacillariophyceae</taxon>
        <taxon>Bacillariophycidae</taxon>
        <taxon>Bacillariales</taxon>
        <taxon>Bacillariaceae</taxon>
        <taxon>Fragilariopsis</taxon>
    </lineage>
</organism>
<reference evidence="3 4" key="1">
    <citation type="submission" date="2016-09" db="EMBL/GenBank/DDBJ databases">
        <title>Extensive genetic diversity and differential bi-allelic expression allows diatom success in the polar Southern Ocean.</title>
        <authorList>
            <consortium name="DOE Joint Genome Institute"/>
            <person name="Mock T."/>
            <person name="Otillar R.P."/>
            <person name="Strauss J."/>
            <person name="Dupont C."/>
            <person name="Frickenhaus S."/>
            <person name="Maumus F."/>
            <person name="Mcmullan M."/>
            <person name="Sanges R."/>
            <person name="Schmutz J."/>
            <person name="Toseland A."/>
            <person name="Valas R."/>
            <person name="Veluchamy A."/>
            <person name="Ward B.J."/>
            <person name="Allen A."/>
            <person name="Barry K."/>
            <person name="Falciatore A."/>
            <person name="Ferrante M."/>
            <person name="Fortunato A.E."/>
            <person name="Gloeckner G."/>
            <person name="Gruber A."/>
            <person name="Hipkin R."/>
            <person name="Janech M."/>
            <person name="Kroth P."/>
            <person name="Leese F."/>
            <person name="Lindquist E."/>
            <person name="Lyon B.R."/>
            <person name="Martin J."/>
            <person name="Mayer C."/>
            <person name="Parker M."/>
            <person name="Quesneville H."/>
            <person name="Raymond J."/>
            <person name="Uhlig C."/>
            <person name="Valentin K.U."/>
            <person name="Worden A.Z."/>
            <person name="Armbrust E.V."/>
            <person name="Bowler C."/>
            <person name="Green B."/>
            <person name="Moulton V."/>
            <person name="Van Oosterhout C."/>
            <person name="Grigoriev I."/>
        </authorList>
    </citation>
    <scope>NUCLEOTIDE SEQUENCE [LARGE SCALE GENOMIC DNA]</scope>
    <source>
        <strain evidence="3 4">CCMP1102</strain>
    </source>
</reference>
<proteinExistence type="predicted"/>
<keyword evidence="2" id="KW-0472">Membrane</keyword>
<evidence type="ECO:0000256" key="1">
    <source>
        <dbReference type="SAM" id="MobiDB-lite"/>
    </source>
</evidence>
<evidence type="ECO:0000313" key="3">
    <source>
        <dbReference type="EMBL" id="OEU21663.1"/>
    </source>
</evidence>
<evidence type="ECO:0000313" key="4">
    <source>
        <dbReference type="Proteomes" id="UP000095751"/>
    </source>
</evidence>
<sequence>MMMGVNNNNASDALSSADNSSNNDDLRRPLLLIDDVEAVAVANRRNSTVSSTIEEEEEESQDEHENAIVDVDVDADVDVETEVVIDDHLVRNNDENEDDDEDENENENDEIIIIIIIKFLILLSMTFLSIAVVHIIVGQLFNDRDQSLQIWQIILYEGDSIIRDCFIFFIIGRVYKQPLKNINTICIWFIGILIANLYFECQNYIWFLQHSVSLYEMHCIWPWELWLFAIVVVVLFSSIFIAHIRIIYHQKKRNQFKIKIIEILSCLLLFIIPLIVVKQNEIQYLHFHHWFAGWFLGMHFNLYDKWWSIGCMAYCYGMYINGIAVYGRDPLLTYYRRHS</sequence>
<feature type="transmembrane region" description="Helical" evidence="2">
    <location>
        <begin position="111"/>
        <end position="137"/>
    </location>
</feature>
<feature type="transmembrane region" description="Helical" evidence="2">
    <location>
        <begin position="149"/>
        <end position="172"/>
    </location>
</feature>
<protein>
    <submittedName>
        <fullName evidence="3">Uncharacterized protein</fullName>
    </submittedName>
</protein>
<accession>A0A1E7FV01</accession>
<dbReference type="KEGG" id="fcy:FRACYDRAFT_231804"/>
<keyword evidence="2" id="KW-0812">Transmembrane</keyword>
<keyword evidence="2" id="KW-1133">Transmembrane helix</keyword>
<gene>
    <name evidence="3" type="ORF">FRACYDRAFT_231804</name>
</gene>
<dbReference type="InParanoid" id="A0A1E7FV01"/>
<feature type="transmembrane region" description="Helical" evidence="2">
    <location>
        <begin position="225"/>
        <end position="248"/>
    </location>
</feature>
<dbReference type="EMBL" id="KV784353">
    <property type="protein sequence ID" value="OEU21663.1"/>
    <property type="molecule type" value="Genomic_DNA"/>
</dbReference>
<feature type="transmembrane region" description="Helical" evidence="2">
    <location>
        <begin position="306"/>
        <end position="327"/>
    </location>
</feature>
<feature type="transmembrane region" description="Helical" evidence="2">
    <location>
        <begin position="260"/>
        <end position="277"/>
    </location>
</feature>
<keyword evidence="4" id="KW-1185">Reference proteome</keyword>
<name>A0A1E7FV01_9STRA</name>
<feature type="transmembrane region" description="Helical" evidence="2">
    <location>
        <begin position="184"/>
        <end position="205"/>
    </location>
</feature>
<dbReference type="AlphaFoldDB" id="A0A1E7FV01"/>
<evidence type="ECO:0000256" key="2">
    <source>
        <dbReference type="SAM" id="Phobius"/>
    </source>
</evidence>
<dbReference type="OrthoDB" id="196021at2759"/>